<evidence type="ECO:0000256" key="1">
    <source>
        <dbReference type="SAM" id="MobiDB-lite"/>
    </source>
</evidence>
<organism evidence="2 3">
    <name type="scientific">Aureimonas populi</name>
    <dbReference type="NCBI Taxonomy" id="1701758"/>
    <lineage>
        <taxon>Bacteria</taxon>
        <taxon>Pseudomonadati</taxon>
        <taxon>Pseudomonadota</taxon>
        <taxon>Alphaproteobacteria</taxon>
        <taxon>Hyphomicrobiales</taxon>
        <taxon>Aurantimonadaceae</taxon>
        <taxon>Aureimonas</taxon>
    </lineage>
</organism>
<evidence type="ECO:0000313" key="2">
    <source>
        <dbReference type="EMBL" id="MFD2238619.1"/>
    </source>
</evidence>
<evidence type="ECO:0008006" key="4">
    <source>
        <dbReference type="Google" id="ProtNLM"/>
    </source>
</evidence>
<keyword evidence="3" id="KW-1185">Reference proteome</keyword>
<protein>
    <recommendedName>
        <fullName evidence="4">Stress-induced protein</fullName>
    </recommendedName>
</protein>
<dbReference type="EMBL" id="JBHUIJ010000022">
    <property type="protein sequence ID" value="MFD2238619.1"/>
    <property type="molecule type" value="Genomic_DNA"/>
</dbReference>
<dbReference type="RefSeq" id="WP_209737103.1">
    <property type="nucleotide sequence ID" value="NZ_CP072611.1"/>
</dbReference>
<gene>
    <name evidence="2" type="ORF">ACFSKQ_14285</name>
</gene>
<accession>A0ABW5CMR1</accession>
<name>A0ABW5CMR1_9HYPH</name>
<comment type="caution">
    <text evidence="2">The sequence shown here is derived from an EMBL/GenBank/DDBJ whole genome shotgun (WGS) entry which is preliminary data.</text>
</comment>
<feature type="compositionally biased region" description="Basic and acidic residues" evidence="1">
    <location>
        <begin position="35"/>
        <end position="61"/>
    </location>
</feature>
<proteinExistence type="predicted"/>
<feature type="region of interest" description="Disordered" evidence="1">
    <location>
        <begin position="1"/>
        <end position="72"/>
    </location>
</feature>
<reference evidence="3" key="1">
    <citation type="journal article" date="2019" name="Int. J. Syst. Evol. Microbiol.">
        <title>The Global Catalogue of Microorganisms (GCM) 10K type strain sequencing project: providing services to taxonomists for standard genome sequencing and annotation.</title>
        <authorList>
            <consortium name="The Broad Institute Genomics Platform"/>
            <consortium name="The Broad Institute Genome Sequencing Center for Infectious Disease"/>
            <person name="Wu L."/>
            <person name="Ma J."/>
        </authorList>
    </citation>
    <scope>NUCLEOTIDE SEQUENCE [LARGE SCALE GENOMIC DNA]</scope>
    <source>
        <strain evidence="3">ZS-35-S2</strain>
    </source>
</reference>
<evidence type="ECO:0000313" key="3">
    <source>
        <dbReference type="Proteomes" id="UP001597371"/>
    </source>
</evidence>
<dbReference type="Proteomes" id="UP001597371">
    <property type="component" value="Unassembled WGS sequence"/>
</dbReference>
<sequence>MSSSKSSSESLHRDAGSGQFTTKAKVARDPAGTTTEKRGGGSTNDTHRSAETGRFVDEKTAKRSPGKTIKDS</sequence>